<gene>
    <name evidence="1" type="ORF">P9847_15565</name>
</gene>
<dbReference type="RefSeq" id="WP_328279224.1">
    <property type="nucleotide sequence ID" value="NZ_JARTLD010000037.1"/>
</dbReference>
<protein>
    <submittedName>
        <fullName evidence="1">Uncharacterized protein</fullName>
    </submittedName>
</protein>
<keyword evidence="2" id="KW-1185">Reference proteome</keyword>
<dbReference type="EMBL" id="JARTLD010000037">
    <property type="protein sequence ID" value="MED5018726.1"/>
    <property type="molecule type" value="Genomic_DNA"/>
</dbReference>
<evidence type="ECO:0000313" key="2">
    <source>
        <dbReference type="Proteomes" id="UP001343257"/>
    </source>
</evidence>
<comment type="caution">
    <text evidence="1">The sequence shown here is derived from an EMBL/GenBank/DDBJ whole genome shotgun (WGS) entry which is preliminary data.</text>
</comment>
<accession>A0ABU6PV15</accession>
<dbReference type="Proteomes" id="UP001343257">
    <property type="component" value="Unassembled WGS sequence"/>
</dbReference>
<name>A0ABU6PV15_9BACL</name>
<organism evidence="1 2">
    <name type="scientific">Paenibacillus chibensis</name>
    <dbReference type="NCBI Taxonomy" id="59846"/>
    <lineage>
        <taxon>Bacteria</taxon>
        <taxon>Bacillati</taxon>
        <taxon>Bacillota</taxon>
        <taxon>Bacilli</taxon>
        <taxon>Bacillales</taxon>
        <taxon>Paenibacillaceae</taxon>
        <taxon>Paenibacillus</taxon>
    </lineage>
</organism>
<reference evidence="1 2" key="1">
    <citation type="submission" date="2023-03" db="EMBL/GenBank/DDBJ databases">
        <title>Bacillus Genome Sequencing.</title>
        <authorList>
            <person name="Dunlap C."/>
        </authorList>
    </citation>
    <scope>NUCLEOTIDE SEQUENCE [LARGE SCALE GENOMIC DNA]</scope>
    <source>
        <strain evidence="1 2">NRS-52</strain>
    </source>
</reference>
<evidence type="ECO:0000313" key="1">
    <source>
        <dbReference type="EMBL" id="MED5018726.1"/>
    </source>
</evidence>
<sequence length="144" mass="14758">MPTFDSVLVTGNQTINQDLQVNGNETVGGSMQVNNNQTVAGSLQVVGDQSVAGNFAVGGLILANTDALVFGSVDAGSTINAVYRLSAISRSTTPPGSFSAQQVRYYPAVMSGQPGLVLNGTDGNNYVLFVDVSSGTPNLGIMKA</sequence>
<proteinExistence type="predicted"/>